<dbReference type="EMBL" id="GBXM01039461">
    <property type="protein sequence ID" value="JAH69116.1"/>
    <property type="molecule type" value="Transcribed_RNA"/>
</dbReference>
<protein>
    <submittedName>
        <fullName evidence="1">Uncharacterized protein</fullName>
    </submittedName>
</protein>
<name>A0A0E9UTN6_ANGAN</name>
<organism evidence="1">
    <name type="scientific">Anguilla anguilla</name>
    <name type="common">European freshwater eel</name>
    <name type="synonym">Muraena anguilla</name>
    <dbReference type="NCBI Taxonomy" id="7936"/>
    <lineage>
        <taxon>Eukaryota</taxon>
        <taxon>Metazoa</taxon>
        <taxon>Chordata</taxon>
        <taxon>Craniata</taxon>
        <taxon>Vertebrata</taxon>
        <taxon>Euteleostomi</taxon>
        <taxon>Actinopterygii</taxon>
        <taxon>Neopterygii</taxon>
        <taxon>Teleostei</taxon>
        <taxon>Anguilliformes</taxon>
        <taxon>Anguillidae</taxon>
        <taxon>Anguilla</taxon>
    </lineage>
</organism>
<reference evidence="1" key="2">
    <citation type="journal article" date="2015" name="Fish Shellfish Immunol.">
        <title>Early steps in the European eel (Anguilla anguilla)-Vibrio vulnificus interaction in the gills: Role of the RtxA13 toxin.</title>
        <authorList>
            <person name="Callol A."/>
            <person name="Pajuelo D."/>
            <person name="Ebbesson L."/>
            <person name="Teles M."/>
            <person name="MacKenzie S."/>
            <person name="Amaro C."/>
        </authorList>
    </citation>
    <scope>NUCLEOTIDE SEQUENCE</scope>
</reference>
<reference evidence="1" key="1">
    <citation type="submission" date="2014-11" db="EMBL/GenBank/DDBJ databases">
        <authorList>
            <person name="Amaro Gonzalez C."/>
        </authorList>
    </citation>
    <scope>NUCLEOTIDE SEQUENCE</scope>
</reference>
<accession>A0A0E9UTN6</accession>
<dbReference type="AlphaFoldDB" id="A0A0E9UTN6"/>
<sequence length="25" mass="2868">MKTDGVAEFQTQSSRSGLFYIFKQV</sequence>
<proteinExistence type="predicted"/>
<evidence type="ECO:0000313" key="1">
    <source>
        <dbReference type="EMBL" id="JAH69116.1"/>
    </source>
</evidence>